<dbReference type="EMBL" id="BMAO01018559">
    <property type="protein sequence ID" value="GFR24324.1"/>
    <property type="molecule type" value="Genomic_DNA"/>
</dbReference>
<dbReference type="AlphaFoldDB" id="A0A8X6LY48"/>
<evidence type="ECO:0000313" key="2">
    <source>
        <dbReference type="Proteomes" id="UP000887116"/>
    </source>
</evidence>
<reference evidence="1" key="1">
    <citation type="submission" date="2020-07" db="EMBL/GenBank/DDBJ databases">
        <title>Multicomponent nature underlies the extraordinary mechanical properties of spider dragline silk.</title>
        <authorList>
            <person name="Kono N."/>
            <person name="Nakamura H."/>
            <person name="Mori M."/>
            <person name="Yoshida Y."/>
            <person name="Ohtoshi R."/>
            <person name="Malay A.D."/>
            <person name="Moran D.A.P."/>
            <person name="Tomita M."/>
            <person name="Numata K."/>
            <person name="Arakawa K."/>
        </authorList>
    </citation>
    <scope>NUCLEOTIDE SEQUENCE</scope>
</reference>
<sequence length="398" mass="47144">MKLIEDFNTMPSLSFLTISWVVTTVWNRDDVTRAISRCLNNFNRDEVERQWDEIKLQVTYIIQSIDVIPDNCIDDMEAMIAPIGLHIFDMLSFIHFSPSFENFGLRFPVKYWTSYGTVDVKRQEKLLVQDNEIDIAFRYNLACNDCFEESLQDLFPLLTHAQRNNFQTVGVNRELVSYWTHRLSGNLHIFVSVTGQYNTCMEDHDYSAHQFAFLYTLLTGNISGIEYFMNFLTRKEYELVVENHISLVAVQYGDKVIRAHDLNPRPDVHYEDAMYFVMSRLNEDTRMQVLRSDSFCLLTFFRKYPFLGLFNKYVRLLINYLQWNHISWLLSEIIQTEKCRMPSFDLNLFDDLWCACSRSVRANIKNNSLNSRFYSEPDLLLLHERIKKTEKRLSLRVC</sequence>
<comment type="caution">
    <text evidence="1">The sequence shown here is derived from an EMBL/GenBank/DDBJ whole genome shotgun (WGS) entry which is preliminary data.</text>
</comment>
<dbReference type="Proteomes" id="UP000887116">
    <property type="component" value="Unassembled WGS sequence"/>
</dbReference>
<protein>
    <submittedName>
        <fullName evidence="1">Uncharacterized protein</fullName>
    </submittedName>
</protein>
<evidence type="ECO:0000313" key="1">
    <source>
        <dbReference type="EMBL" id="GFR24324.1"/>
    </source>
</evidence>
<gene>
    <name evidence="1" type="ORF">TNCT_464731</name>
</gene>
<accession>A0A8X6LY48</accession>
<dbReference type="OrthoDB" id="10317743at2759"/>
<proteinExistence type="predicted"/>
<name>A0A8X6LY48_TRICU</name>
<organism evidence="1 2">
    <name type="scientific">Trichonephila clavata</name>
    <name type="common">Joro spider</name>
    <name type="synonym">Nephila clavata</name>
    <dbReference type="NCBI Taxonomy" id="2740835"/>
    <lineage>
        <taxon>Eukaryota</taxon>
        <taxon>Metazoa</taxon>
        <taxon>Ecdysozoa</taxon>
        <taxon>Arthropoda</taxon>
        <taxon>Chelicerata</taxon>
        <taxon>Arachnida</taxon>
        <taxon>Araneae</taxon>
        <taxon>Araneomorphae</taxon>
        <taxon>Entelegynae</taxon>
        <taxon>Araneoidea</taxon>
        <taxon>Nephilidae</taxon>
        <taxon>Trichonephila</taxon>
    </lineage>
</organism>
<keyword evidence="2" id="KW-1185">Reference proteome</keyword>